<dbReference type="SUPFAM" id="SSF51004">
    <property type="entry name" value="C-terminal (heme d1) domain of cytochrome cd1-nitrite reductase"/>
    <property type="match status" value="1"/>
</dbReference>
<dbReference type="PANTHER" id="PTHR47197">
    <property type="entry name" value="PROTEIN NIRF"/>
    <property type="match status" value="1"/>
</dbReference>
<evidence type="ECO:0000313" key="2">
    <source>
        <dbReference type="EMBL" id="TWI33412.1"/>
    </source>
</evidence>
<dbReference type="RefSeq" id="WP_145398404.1">
    <property type="nucleotide sequence ID" value="NZ_VLKU01000007.1"/>
</dbReference>
<organism evidence="2 3">
    <name type="scientific">Paracoccus sulfuroxidans</name>
    <dbReference type="NCBI Taxonomy" id="384678"/>
    <lineage>
        <taxon>Bacteria</taxon>
        <taxon>Pseudomonadati</taxon>
        <taxon>Pseudomonadota</taxon>
        <taxon>Alphaproteobacteria</taxon>
        <taxon>Rhodobacterales</taxon>
        <taxon>Paracoccaceae</taxon>
        <taxon>Paracoccus</taxon>
    </lineage>
</organism>
<proteinExistence type="predicted"/>
<dbReference type="AlphaFoldDB" id="A0A562NMJ5"/>
<keyword evidence="1" id="KW-0732">Signal</keyword>
<reference evidence="2 3" key="1">
    <citation type="journal article" date="2015" name="Stand. Genomic Sci.">
        <title>Genomic Encyclopedia of Bacterial and Archaeal Type Strains, Phase III: the genomes of soil and plant-associated and newly described type strains.</title>
        <authorList>
            <person name="Whitman W.B."/>
            <person name="Woyke T."/>
            <person name="Klenk H.P."/>
            <person name="Zhou Y."/>
            <person name="Lilburn T.G."/>
            <person name="Beck B.J."/>
            <person name="De Vos P."/>
            <person name="Vandamme P."/>
            <person name="Eisen J.A."/>
            <person name="Garrity G."/>
            <person name="Hugenholtz P."/>
            <person name="Kyrpides N.C."/>
        </authorList>
    </citation>
    <scope>NUCLEOTIDE SEQUENCE [LARGE SCALE GENOMIC DNA]</scope>
    <source>
        <strain evidence="2 3">CGMCC 1.5364</strain>
    </source>
</reference>
<dbReference type="InterPro" id="IPR051200">
    <property type="entry name" value="Host-pathogen_enzymatic-act"/>
</dbReference>
<accession>A0A562NMJ5</accession>
<comment type="caution">
    <text evidence="2">The sequence shown here is derived from an EMBL/GenBank/DDBJ whole genome shotgun (WGS) entry which is preliminary data.</text>
</comment>
<dbReference type="Gene3D" id="2.130.10.10">
    <property type="entry name" value="YVTN repeat-like/Quinoprotein amine dehydrogenase"/>
    <property type="match status" value="2"/>
</dbReference>
<evidence type="ECO:0000313" key="3">
    <source>
        <dbReference type="Proteomes" id="UP000316225"/>
    </source>
</evidence>
<dbReference type="EMBL" id="VLKU01000007">
    <property type="protein sequence ID" value="TWI33412.1"/>
    <property type="molecule type" value="Genomic_DNA"/>
</dbReference>
<gene>
    <name evidence="2" type="ORF">IQ24_02555</name>
</gene>
<dbReference type="InterPro" id="IPR015943">
    <property type="entry name" value="WD40/YVTN_repeat-like_dom_sf"/>
</dbReference>
<sequence length="308" mass="32065">MIRPAMVAAALSLQPAMAADLAFVTSQNANMVSVVDLTSGTILAEVPVEGAPAPVAYDPAHGRAYVISAETGRLSVLDESGASLRQAEMGEGAFGIAAAADGGAFLTDWYGEKLIRLDADLKPLWTAPTGKAPAGVAVSEDGKLVATADRDDNRLSIFDASTGQLIAHVATGLHPYSVTWYEGRFWTADVQGDSVTVIDPAQAKAVGQVKTGSHPYGIAFAGGKGFVTDQYAGTVTVFDPESLTELGQIETGDYPEGIATLPDGSGVAVAHWDSNTLVLIDAASLEITRKIEMPDGPRAFGLFTGRQR</sequence>
<feature type="signal peptide" evidence="1">
    <location>
        <begin position="1"/>
        <end position="18"/>
    </location>
</feature>
<dbReference type="OrthoDB" id="195736at2"/>
<protein>
    <submittedName>
        <fullName evidence="2">YVTN family beta-propeller protein</fullName>
    </submittedName>
</protein>
<feature type="chain" id="PRO_5022047469" evidence="1">
    <location>
        <begin position="19"/>
        <end position="308"/>
    </location>
</feature>
<dbReference type="Proteomes" id="UP000316225">
    <property type="component" value="Unassembled WGS sequence"/>
</dbReference>
<dbReference type="PANTHER" id="PTHR47197:SF3">
    <property type="entry name" value="DIHYDRO-HEME D1 DEHYDROGENASE"/>
    <property type="match status" value="1"/>
</dbReference>
<evidence type="ECO:0000256" key="1">
    <source>
        <dbReference type="SAM" id="SignalP"/>
    </source>
</evidence>
<keyword evidence="3" id="KW-1185">Reference proteome</keyword>
<dbReference type="InterPro" id="IPR011048">
    <property type="entry name" value="Haem_d1_sf"/>
</dbReference>
<name>A0A562NMJ5_9RHOB</name>